<comment type="caution">
    <text evidence="2">The sequence shown here is derived from an EMBL/GenBank/DDBJ whole genome shotgun (WGS) entry which is preliminary data.</text>
</comment>
<dbReference type="OrthoDB" id="2193886at2"/>
<evidence type="ECO:0000313" key="2">
    <source>
        <dbReference type="EMBL" id="CDI04359.1"/>
    </source>
</evidence>
<dbReference type="EMBL" id="CBTJ020000108">
    <property type="protein sequence ID" value="CDI04359.1"/>
    <property type="molecule type" value="Genomic_DNA"/>
</dbReference>
<keyword evidence="3" id="KW-1185">Reference proteome</keyword>
<dbReference type="AlphaFoldDB" id="W6MBK6"/>
<organism evidence="2 3">
    <name type="scientific">Candidatus Competibacter denitrificans Run_A_D11</name>
    <dbReference type="NCBI Taxonomy" id="1400863"/>
    <lineage>
        <taxon>Bacteria</taxon>
        <taxon>Pseudomonadati</taxon>
        <taxon>Pseudomonadota</taxon>
        <taxon>Gammaproteobacteria</taxon>
        <taxon>Candidatus Competibacteraceae</taxon>
        <taxon>Candidatus Competibacter</taxon>
    </lineage>
</organism>
<dbReference type="Proteomes" id="UP000035760">
    <property type="component" value="Unassembled WGS sequence"/>
</dbReference>
<reference evidence="2" key="1">
    <citation type="submission" date="2013-07" db="EMBL/GenBank/DDBJ databases">
        <authorList>
            <person name="McIlroy S."/>
        </authorList>
    </citation>
    <scope>NUCLEOTIDE SEQUENCE [LARGE SCALE GENOMIC DNA]</scope>
    <source>
        <strain evidence="2">Run_A_D11</strain>
    </source>
</reference>
<proteinExistence type="predicted"/>
<accession>W6MBK6</accession>
<sequence length="93" mass="10839">MRSIELKTAGRPLSPGISQLRHTPKDRRRSSLARLQAETWVMKAYPRAGQLQVRDRRSPCIDFWPDTGVWAIQGTGRHQRGLRKLLDFLRHNH</sequence>
<feature type="region of interest" description="Disordered" evidence="1">
    <location>
        <begin position="1"/>
        <end position="31"/>
    </location>
</feature>
<evidence type="ECO:0000313" key="3">
    <source>
        <dbReference type="Proteomes" id="UP000035760"/>
    </source>
</evidence>
<name>W6MBK6_9GAMM</name>
<reference evidence="2" key="2">
    <citation type="submission" date="2014-03" db="EMBL/GenBank/DDBJ databases">
        <title>Candidatus Competibacter-lineage genomes retrieved from metagenomes reveal functional metabolic diversity.</title>
        <authorList>
            <person name="McIlroy S.J."/>
            <person name="Albertsen M."/>
            <person name="Andresen E.K."/>
            <person name="Saunders A.M."/>
            <person name="Kristiansen R."/>
            <person name="Stokholm-Bjerregaard M."/>
            <person name="Nielsen K.L."/>
            <person name="Nielsen P.H."/>
        </authorList>
    </citation>
    <scope>NUCLEOTIDE SEQUENCE</scope>
    <source>
        <strain evidence="2">Run_A_D11</strain>
    </source>
</reference>
<evidence type="ECO:0000256" key="1">
    <source>
        <dbReference type="SAM" id="MobiDB-lite"/>
    </source>
</evidence>
<feature type="compositionally biased region" description="Basic residues" evidence="1">
    <location>
        <begin position="22"/>
        <end position="31"/>
    </location>
</feature>
<dbReference type="STRING" id="1400863.BN873_950042"/>
<protein>
    <submittedName>
        <fullName evidence="2">Uncharacterized protein</fullName>
    </submittedName>
</protein>
<dbReference type="RefSeq" id="WP_048676533.1">
    <property type="nucleotide sequence ID" value="NZ_CBTJ020000108.1"/>
</dbReference>
<gene>
    <name evidence="2" type="ORF">BN873_950042</name>
</gene>